<gene>
    <name evidence="3" type="ORF">GKJPGBOP_06534</name>
</gene>
<organism evidence="3 4">
    <name type="scientific">Streptomyces paromomycinus</name>
    <name type="common">Streptomyces rimosus subsp. paromomycinus</name>
    <dbReference type="NCBI Taxonomy" id="92743"/>
    <lineage>
        <taxon>Bacteria</taxon>
        <taxon>Bacillati</taxon>
        <taxon>Actinomycetota</taxon>
        <taxon>Actinomycetes</taxon>
        <taxon>Kitasatosporales</taxon>
        <taxon>Streptomycetaceae</taxon>
        <taxon>Streptomyces</taxon>
    </lineage>
</organism>
<dbReference type="Pfam" id="PF13581">
    <property type="entry name" value="HATPase_c_2"/>
    <property type="match status" value="1"/>
</dbReference>
<reference evidence="3 4" key="1">
    <citation type="submission" date="2018-11" db="EMBL/GenBank/DDBJ databases">
        <title>Whole genome sequence of Streptomyces paromomycinus NBRC 15454(T).</title>
        <authorList>
            <person name="Komaki H."/>
            <person name="Tamura T."/>
        </authorList>
    </citation>
    <scope>NUCLEOTIDE SEQUENCE [LARGE SCALE GENOMIC DNA]</scope>
    <source>
        <strain evidence="3 4">NBRC 15454</strain>
    </source>
</reference>
<dbReference type="PANTHER" id="PTHR35526:SF3">
    <property type="entry name" value="ANTI-SIGMA-F FACTOR RSBW"/>
    <property type="match status" value="1"/>
</dbReference>
<dbReference type="InterPro" id="IPR003594">
    <property type="entry name" value="HATPase_dom"/>
</dbReference>
<accession>A0A401WBU0</accession>
<dbReference type="AlphaFoldDB" id="A0A401WBU0"/>
<evidence type="ECO:0000256" key="1">
    <source>
        <dbReference type="ARBA" id="ARBA00022527"/>
    </source>
</evidence>
<keyword evidence="1" id="KW-0418">Kinase</keyword>
<evidence type="ECO:0000259" key="2">
    <source>
        <dbReference type="Pfam" id="PF13581"/>
    </source>
</evidence>
<dbReference type="InterPro" id="IPR050267">
    <property type="entry name" value="Anti-sigma-factor_SerPK"/>
</dbReference>
<keyword evidence="1" id="KW-0723">Serine/threonine-protein kinase</keyword>
<name>A0A401WBU0_STREY</name>
<dbReference type="Proteomes" id="UP000286746">
    <property type="component" value="Unassembled WGS sequence"/>
</dbReference>
<comment type="caution">
    <text evidence="3">The sequence shown here is derived from an EMBL/GenBank/DDBJ whole genome shotgun (WGS) entry which is preliminary data.</text>
</comment>
<keyword evidence="1" id="KW-0808">Transferase</keyword>
<dbReference type="PANTHER" id="PTHR35526">
    <property type="entry name" value="ANTI-SIGMA-F FACTOR RSBW-RELATED"/>
    <property type="match status" value="1"/>
</dbReference>
<dbReference type="Gene3D" id="3.30.565.10">
    <property type="entry name" value="Histidine kinase-like ATPase, C-terminal domain"/>
    <property type="match status" value="1"/>
</dbReference>
<dbReference type="InterPro" id="IPR036890">
    <property type="entry name" value="HATPase_C_sf"/>
</dbReference>
<keyword evidence="4" id="KW-1185">Reference proteome</keyword>
<dbReference type="GO" id="GO:0004674">
    <property type="term" value="F:protein serine/threonine kinase activity"/>
    <property type="evidence" value="ECO:0007669"/>
    <property type="project" value="UniProtKB-KW"/>
</dbReference>
<evidence type="ECO:0000313" key="4">
    <source>
        <dbReference type="Proteomes" id="UP000286746"/>
    </source>
</evidence>
<dbReference type="EMBL" id="BHZD01000001">
    <property type="protein sequence ID" value="GCD46783.1"/>
    <property type="molecule type" value="Genomic_DNA"/>
</dbReference>
<evidence type="ECO:0000313" key="3">
    <source>
        <dbReference type="EMBL" id="GCD46783.1"/>
    </source>
</evidence>
<proteinExistence type="predicted"/>
<dbReference type="GO" id="GO:0005524">
    <property type="term" value="F:ATP binding"/>
    <property type="evidence" value="ECO:0007669"/>
    <property type="project" value="UniProtKB-KW"/>
</dbReference>
<dbReference type="SUPFAM" id="SSF55874">
    <property type="entry name" value="ATPase domain of HSP90 chaperone/DNA topoisomerase II/histidine kinase"/>
    <property type="match status" value="1"/>
</dbReference>
<keyword evidence="3" id="KW-0547">Nucleotide-binding</keyword>
<feature type="domain" description="Histidine kinase/HSP90-like ATPase" evidence="2">
    <location>
        <begin position="55"/>
        <end position="165"/>
    </location>
</feature>
<keyword evidence="3" id="KW-0067">ATP-binding</keyword>
<sequence length="173" mass="18814">MDSAWNAVTLPSRCYPPWVITLVSIPEQLTLILLRMKSDATVSSGDSAVSRWPHSARSVGLARAELSGLLIKWGLSTVADEVLLVLSELVTNAVRHGRATAEREIETRYSRVPDGVRIEVRDWADERPVIRVPSDTGGWGLCLVGELSARWGVDERAGAGKSVWAVVTAPEEG</sequence>
<dbReference type="CDD" id="cd16936">
    <property type="entry name" value="HATPase_RsbW-like"/>
    <property type="match status" value="1"/>
</dbReference>
<protein>
    <submittedName>
        <fullName evidence="3">ATP-binding protein</fullName>
    </submittedName>
</protein>